<reference evidence="5" key="3">
    <citation type="submission" date="2020-12" db="UniProtKB">
        <authorList>
            <consortium name="EnsemblPlants"/>
        </authorList>
    </citation>
    <scope>IDENTIFICATION</scope>
</reference>
<dbReference type="AlphaFoldDB" id="A0A7I4AEQ4"/>
<keyword evidence="6" id="KW-1185">Reference proteome</keyword>
<dbReference type="GO" id="GO:0001731">
    <property type="term" value="P:formation of translation preinitiation complex"/>
    <property type="evidence" value="ECO:0000318"/>
    <property type="project" value="GO_Central"/>
</dbReference>
<keyword evidence="2" id="KW-0648">Protein biosynthesis</keyword>
<feature type="transmembrane region" description="Helical" evidence="4">
    <location>
        <begin position="78"/>
        <end position="98"/>
    </location>
</feature>
<organism evidence="5 6">
    <name type="scientific">Physcomitrium patens</name>
    <name type="common">Spreading-leaved earth moss</name>
    <name type="synonym">Physcomitrella patens</name>
    <dbReference type="NCBI Taxonomy" id="3218"/>
    <lineage>
        <taxon>Eukaryota</taxon>
        <taxon>Viridiplantae</taxon>
        <taxon>Streptophyta</taxon>
        <taxon>Embryophyta</taxon>
        <taxon>Bryophyta</taxon>
        <taxon>Bryophytina</taxon>
        <taxon>Bryopsida</taxon>
        <taxon>Funariidae</taxon>
        <taxon>Funariales</taxon>
        <taxon>Funariaceae</taxon>
        <taxon>Physcomitrium</taxon>
    </lineage>
</organism>
<dbReference type="PANTHER" id="PTHR42854">
    <property type="entry name" value="EUKARYOTIC TRANSLATION INITIATION FACTOR 2 SUBUNIT 3 FAMILY MEMBER"/>
    <property type="match status" value="1"/>
</dbReference>
<dbReference type="GO" id="GO:0005850">
    <property type="term" value="C:eukaryotic translation initiation factor 2 complex"/>
    <property type="evidence" value="ECO:0000318"/>
    <property type="project" value="GO_Central"/>
</dbReference>
<keyword evidence="3" id="KW-0342">GTP-binding</keyword>
<feature type="transmembrane region" description="Helical" evidence="4">
    <location>
        <begin position="12"/>
        <end position="31"/>
    </location>
</feature>
<dbReference type="Gramene" id="Pp3c11_18690V3.2">
    <property type="protein sequence ID" value="Pp3c11_18690V3.2"/>
    <property type="gene ID" value="Pp3c11_18690"/>
</dbReference>
<dbReference type="SUPFAM" id="SSF50447">
    <property type="entry name" value="Translation proteins"/>
    <property type="match status" value="1"/>
</dbReference>
<keyword evidence="4" id="KW-0812">Transmembrane</keyword>
<dbReference type="Proteomes" id="UP000006727">
    <property type="component" value="Chromosome 11"/>
</dbReference>
<dbReference type="Gene3D" id="3.40.50.300">
    <property type="entry name" value="P-loop containing nucleotide triphosphate hydrolases"/>
    <property type="match status" value="1"/>
</dbReference>
<sequence length="289" mass="32259">MAKCSLNFIIRNIMHLYSCIIHGFIRLLHVVNGHLTVSFFDNVALERSLQLRFIYAVSLEKLWCVIPIVYIVLQGHDILMATILTGAAIMDGAFLLIASNESCPPPTQTLGHLAAVELMRLMYIIILQHKIDLIQENIAINQHYDFHVIFSLFITMDNSWVFEQPSILAKLCFTFKDMTGGIWMQGLLRVGHIMEVRPGITDKDDYVGVQCTQILSRITSLFAGKNKLQFAVPGGLVGVGTFVDPALTRADRLVGQVLGEVGNVPDVFMELEISFSLLLRLLGVRTKGS</sequence>
<feature type="transmembrane region" description="Helical" evidence="4">
    <location>
        <begin position="51"/>
        <end position="73"/>
    </location>
</feature>
<proteinExistence type="predicted"/>
<dbReference type="GO" id="GO:0005525">
    <property type="term" value="F:GTP binding"/>
    <property type="evidence" value="ECO:0007669"/>
    <property type="project" value="UniProtKB-KW"/>
</dbReference>
<keyword evidence="4" id="KW-0472">Membrane</keyword>
<dbReference type="EnsemblPlants" id="Pp3c11_18690V3.2">
    <property type="protein sequence ID" value="Pp3c11_18690V3.2"/>
    <property type="gene ID" value="Pp3c11_18690"/>
</dbReference>
<dbReference type="EMBL" id="ABEU02000011">
    <property type="status" value="NOT_ANNOTATED_CDS"/>
    <property type="molecule type" value="Genomic_DNA"/>
</dbReference>
<dbReference type="InParanoid" id="A0A7I4AEQ4"/>
<name>A0A7I4AEQ4_PHYPA</name>
<evidence type="ECO:0000256" key="2">
    <source>
        <dbReference type="ARBA" id="ARBA00022917"/>
    </source>
</evidence>
<keyword evidence="4" id="KW-1133">Transmembrane helix</keyword>
<dbReference type="PANTHER" id="PTHR42854:SF3">
    <property type="entry name" value="EUKARYOTIC TRANSLATION INITIATION FACTOR 2 SUBUNIT 3-RELATED"/>
    <property type="match status" value="1"/>
</dbReference>
<protein>
    <submittedName>
        <fullName evidence="5">Uncharacterized protein</fullName>
    </submittedName>
</protein>
<reference evidence="5 6" key="1">
    <citation type="journal article" date="2008" name="Science">
        <title>The Physcomitrella genome reveals evolutionary insights into the conquest of land by plants.</title>
        <authorList>
            <person name="Rensing S."/>
            <person name="Lang D."/>
            <person name="Zimmer A."/>
            <person name="Terry A."/>
            <person name="Salamov A."/>
            <person name="Shapiro H."/>
            <person name="Nishiyama T."/>
            <person name="Perroud P.-F."/>
            <person name="Lindquist E."/>
            <person name="Kamisugi Y."/>
            <person name="Tanahashi T."/>
            <person name="Sakakibara K."/>
            <person name="Fujita T."/>
            <person name="Oishi K."/>
            <person name="Shin-I T."/>
            <person name="Kuroki Y."/>
            <person name="Toyoda A."/>
            <person name="Suzuki Y."/>
            <person name="Hashimoto A."/>
            <person name="Yamaguchi K."/>
            <person name="Sugano A."/>
            <person name="Kohara Y."/>
            <person name="Fujiyama A."/>
            <person name="Anterola A."/>
            <person name="Aoki S."/>
            <person name="Ashton N."/>
            <person name="Barbazuk W.B."/>
            <person name="Barker E."/>
            <person name="Bennetzen J."/>
            <person name="Bezanilla M."/>
            <person name="Blankenship R."/>
            <person name="Cho S.H."/>
            <person name="Dutcher S."/>
            <person name="Estelle M."/>
            <person name="Fawcett J.A."/>
            <person name="Gundlach H."/>
            <person name="Hanada K."/>
            <person name="Heyl A."/>
            <person name="Hicks K.A."/>
            <person name="Hugh J."/>
            <person name="Lohr M."/>
            <person name="Mayer K."/>
            <person name="Melkozernov A."/>
            <person name="Murata T."/>
            <person name="Nelson D."/>
            <person name="Pils B."/>
            <person name="Prigge M."/>
            <person name="Reiss B."/>
            <person name="Renner T."/>
            <person name="Rombauts S."/>
            <person name="Rushton P."/>
            <person name="Sanderfoot A."/>
            <person name="Schween G."/>
            <person name="Shiu S.-H."/>
            <person name="Stueber K."/>
            <person name="Theodoulou F.L."/>
            <person name="Tu H."/>
            <person name="Van de Peer Y."/>
            <person name="Verrier P.J."/>
            <person name="Waters E."/>
            <person name="Wood A."/>
            <person name="Yang L."/>
            <person name="Cove D."/>
            <person name="Cuming A."/>
            <person name="Hasebe M."/>
            <person name="Lucas S."/>
            <person name="Mishler D.B."/>
            <person name="Reski R."/>
            <person name="Grigoriev I."/>
            <person name="Quatrano R.S."/>
            <person name="Boore J.L."/>
        </authorList>
    </citation>
    <scope>NUCLEOTIDE SEQUENCE [LARGE SCALE GENOMIC DNA]</scope>
    <source>
        <strain evidence="5 6">cv. Gransden 2004</strain>
    </source>
</reference>
<dbReference type="GO" id="GO:0003743">
    <property type="term" value="F:translation initiation factor activity"/>
    <property type="evidence" value="ECO:0000318"/>
    <property type="project" value="GO_Central"/>
</dbReference>
<dbReference type="InterPro" id="IPR009000">
    <property type="entry name" value="Transl_B-barrel_sf"/>
</dbReference>
<keyword evidence="1" id="KW-0547">Nucleotide-binding</keyword>
<evidence type="ECO:0000256" key="1">
    <source>
        <dbReference type="ARBA" id="ARBA00022741"/>
    </source>
</evidence>
<evidence type="ECO:0000313" key="6">
    <source>
        <dbReference type="Proteomes" id="UP000006727"/>
    </source>
</evidence>
<accession>A0A7I4AEQ4</accession>
<reference evidence="5 6" key="2">
    <citation type="journal article" date="2018" name="Plant J.">
        <title>The Physcomitrella patens chromosome-scale assembly reveals moss genome structure and evolution.</title>
        <authorList>
            <person name="Lang D."/>
            <person name="Ullrich K.K."/>
            <person name="Murat F."/>
            <person name="Fuchs J."/>
            <person name="Jenkins J."/>
            <person name="Haas F.B."/>
            <person name="Piednoel M."/>
            <person name="Gundlach H."/>
            <person name="Van Bel M."/>
            <person name="Meyberg R."/>
            <person name="Vives C."/>
            <person name="Morata J."/>
            <person name="Symeonidi A."/>
            <person name="Hiss M."/>
            <person name="Muchero W."/>
            <person name="Kamisugi Y."/>
            <person name="Saleh O."/>
            <person name="Blanc G."/>
            <person name="Decker E.L."/>
            <person name="van Gessel N."/>
            <person name="Grimwood J."/>
            <person name="Hayes R.D."/>
            <person name="Graham S.W."/>
            <person name="Gunter L.E."/>
            <person name="McDaniel S.F."/>
            <person name="Hoernstein S.N.W."/>
            <person name="Larsson A."/>
            <person name="Li F.W."/>
            <person name="Perroud P.F."/>
            <person name="Phillips J."/>
            <person name="Ranjan P."/>
            <person name="Rokshar D.S."/>
            <person name="Rothfels C.J."/>
            <person name="Schneider L."/>
            <person name="Shu S."/>
            <person name="Stevenson D.W."/>
            <person name="Thummler F."/>
            <person name="Tillich M."/>
            <person name="Villarreal Aguilar J.C."/>
            <person name="Widiez T."/>
            <person name="Wong G.K."/>
            <person name="Wymore A."/>
            <person name="Zhang Y."/>
            <person name="Zimmer A.D."/>
            <person name="Quatrano R.S."/>
            <person name="Mayer K.F.X."/>
            <person name="Goodstein D."/>
            <person name="Casacuberta J.M."/>
            <person name="Vandepoele K."/>
            <person name="Reski R."/>
            <person name="Cuming A.C."/>
            <person name="Tuskan G.A."/>
            <person name="Maumus F."/>
            <person name="Salse J."/>
            <person name="Schmutz J."/>
            <person name="Rensing S.A."/>
        </authorList>
    </citation>
    <scope>NUCLEOTIDE SEQUENCE [LARGE SCALE GENOMIC DNA]</scope>
    <source>
        <strain evidence="5 6">cv. Gransden 2004</strain>
    </source>
</reference>
<evidence type="ECO:0000313" key="5">
    <source>
        <dbReference type="EnsemblPlants" id="Pp3c11_18690V3.2"/>
    </source>
</evidence>
<evidence type="ECO:0000256" key="4">
    <source>
        <dbReference type="SAM" id="Phobius"/>
    </source>
</evidence>
<dbReference type="InterPro" id="IPR027417">
    <property type="entry name" value="P-loop_NTPase"/>
</dbReference>
<evidence type="ECO:0000256" key="3">
    <source>
        <dbReference type="ARBA" id="ARBA00023134"/>
    </source>
</evidence>
<dbReference type="InterPro" id="IPR050543">
    <property type="entry name" value="eIF2G"/>
</dbReference>
<dbReference type="Gene3D" id="2.40.30.10">
    <property type="entry name" value="Translation factors"/>
    <property type="match status" value="1"/>
</dbReference>